<keyword evidence="7 14" id="KW-0418">Kinase</keyword>
<dbReference type="EC" id="2.7.6.3" evidence="3"/>
<organism evidence="14 15">
    <name type="scientific">Stakelama tenebrarum</name>
    <dbReference type="NCBI Taxonomy" id="2711215"/>
    <lineage>
        <taxon>Bacteria</taxon>
        <taxon>Pseudomonadati</taxon>
        <taxon>Pseudomonadota</taxon>
        <taxon>Alphaproteobacteria</taxon>
        <taxon>Sphingomonadales</taxon>
        <taxon>Sphingomonadaceae</taxon>
        <taxon>Stakelama</taxon>
    </lineage>
</organism>
<dbReference type="CDD" id="cd00483">
    <property type="entry name" value="HPPK"/>
    <property type="match status" value="1"/>
</dbReference>
<dbReference type="SUPFAM" id="SSF55083">
    <property type="entry name" value="6-hydroxymethyl-7,8-dihydropterin pyrophosphokinase, HPPK"/>
    <property type="match status" value="1"/>
</dbReference>
<evidence type="ECO:0000256" key="12">
    <source>
        <dbReference type="ARBA" id="ARBA00033413"/>
    </source>
</evidence>
<feature type="domain" description="7,8-dihydro-6-hydroxymethylpterin-pyrophosphokinase" evidence="13">
    <location>
        <begin position="88"/>
        <end position="99"/>
    </location>
</feature>
<evidence type="ECO:0000313" key="14">
    <source>
        <dbReference type="EMBL" id="QIG81432.1"/>
    </source>
</evidence>
<dbReference type="EMBL" id="CP049109">
    <property type="protein sequence ID" value="QIG81432.1"/>
    <property type="molecule type" value="Genomic_DNA"/>
</dbReference>
<comment type="similarity">
    <text evidence="2">Belongs to the HPPK family.</text>
</comment>
<dbReference type="Gene3D" id="3.30.70.560">
    <property type="entry name" value="7,8-Dihydro-6-hydroxymethylpterin-pyrophosphokinase HPPK"/>
    <property type="match status" value="1"/>
</dbReference>
<sequence length="167" mass="18290">MPTSTYLIALGSNRPGKAGPPRAQLAAALAEVGGVMAASRVHDTPPLGPSIRRFANMAAIVETALPPTDLLHRLKQIERRFGRRRGRRWGARALDIDIILWSGGAWSSPELTIPHPAFRIRDFVLAPACEIAGDWRDPLSGRTLRQLRSRLTRPRPAPRCDRLGAGP</sequence>
<dbReference type="AlphaFoldDB" id="A0A6G6Y915"/>
<dbReference type="PANTHER" id="PTHR43071:SF1">
    <property type="entry name" value="2-AMINO-4-HYDROXY-6-HYDROXYMETHYLDIHYDROPTERIDINE PYROPHOSPHOKINASE"/>
    <property type="match status" value="1"/>
</dbReference>
<protein>
    <recommendedName>
        <fullName evidence="4">2-amino-4-hydroxy-6-hydroxymethyldihydropteridine pyrophosphokinase</fullName>
        <ecNumber evidence="3">2.7.6.3</ecNumber>
    </recommendedName>
    <alternativeName>
        <fullName evidence="11">6-hydroxymethyl-7,8-dihydropterin pyrophosphokinase</fullName>
    </alternativeName>
    <alternativeName>
        <fullName evidence="12">7,8-dihydro-6-hydroxymethylpterin-pyrophosphokinase</fullName>
    </alternativeName>
</protein>
<evidence type="ECO:0000256" key="9">
    <source>
        <dbReference type="ARBA" id="ARBA00022909"/>
    </source>
</evidence>
<dbReference type="GO" id="GO:0005524">
    <property type="term" value="F:ATP binding"/>
    <property type="evidence" value="ECO:0007669"/>
    <property type="project" value="UniProtKB-KW"/>
</dbReference>
<dbReference type="KEGG" id="spzr:G5C33_17650"/>
<evidence type="ECO:0000256" key="6">
    <source>
        <dbReference type="ARBA" id="ARBA00022741"/>
    </source>
</evidence>
<dbReference type="GO" id="GO:0046656">
    <property type="term" value="P:folic acid biosynthetic process"/>
    <property type="evidence" value="ECO:0007669"/>
    <property type="project" value="UniProtKB-KW"/>
</dbReference>
<dbReference type="Pfam" id="PF01288">
    <property type="entry name" value="HPPK"/>
    <property type="match status" value="1"/>
</dbReference>
<dbReference type="PANTHER" id="PTHR43071">
    <property type="entry name" value="2-AMINO-4-HYDROXY-6-HYDROXYMETHYLDIHYDROPTERIDINE PYROPHOSPHOKINASE"/>
    <property type="match status" value="1"/>
</dbReference>
<evidence type="ECO:0000256" key="5">
    <source>
        <dbReference type="ARBA" id="ARBA00022679"/>
    </source>
</evidence>
<evidence type="ECO:0000256" key="2">
    <source>
        <dbReference type="ARBA" id="ARBA00005810"/>
    </source>
</evidence>
<evidence type="ECO:0000313" key="15">
    <source>
        <dbReference type="Proteomes" id="UP000501568"/>
    </source>
</evidence>
<evidence type="ECO:0000256" key="8">
    <source>
        <dbReference type="ARBA" id="ARBA00022840"/>
    </source>
</evidence>
<dbReference type="GO" id="GO:0046654">
    <property type="term" value="P:tetrahydrofolate biosynthetic process"/>
    <property type="evidence" value="ECO:0007669"/>
    <property type="project" value="UniProtKB-UniPathway"/>
</dbReference>
<dbReference type="InterPro" id="IPR035907">
    <property type="entry name" value="Hppk_sf"/>
</dbReference>
<comment type="function">
    <text evidence="10">Catalyzes the transfer of pyrophosphate from adenosine triphosphate (ATP) to 6-hydroxymethyl-7,8-dihydropterin, an enzymatic step in folate biosynthesis pathway.</text>
</comment>
<evidence type="ECO:0000259" key="13">
    <source>
        <dbReference type="PROSITE" id="PS00794"/>
    </source>
</evidence>
<evidence type="ECO:0000256" key="4">
    <source>
        <dbReference type="ARBA" id="ARBA00016218"/>
    </source>
</evidence>
<keyword evidence="15" id="KW-1185">Reference proteome</keyword>
<name>A0A6G6Y915_9SPHN</name>
<evidence type="ECO:0000256" key="1">
    <source>
        <dbReference type="ARBA" id="ARBA00005051"/>
    </source>
</evidence>
<evidence type="ECO:0000256" key="10">
    <source>
        <dbReference type="ARBA" id="ARBA00029409"/>
    </source>
</evidence>
<evidence type="ECO:0000256" key="11">
    <source>
        <dbReference type="ARBA" id="ARBA00029766"/>
    </source>
</evidence>
<comment type="pathway">
    <text evidence="1">Cofactor biosynthesis; tetrahydrofolate biosynthesis; 2-amino-4-hydroxy-6-hydroxymethyl-7,8-dihydropteridine diphosphate from 7,8-dihydroneopterin triphosphate: step 4/4.</text>
</comment>
<reference evidence="14 15" key="1">
    <citation type="submission" date="2020-02" db="EMBL/GenBank/DDBJ databases">
        <authorList>
            <person name="Zheng R.K."/>
            <person name="Sun C.M."/>
        </authorList>
    </citation>
    <scope>NUCLEOTIDE SEQUENCE [LARGE SCALE GENOMIC DNA]</scope>
    <source>
        <strain evidence="15">zrk23</strain>
    </source>
</reference>
<evidence type="ECO:0000256" key="3">
    <source>
        <dbReference type="ARBA" id="ARBA00013253"/>
    </source>
</evidence>
<dbReference type="UniPathway" id="UPA00077">
    <property type="reaction ID" value="UER00155"/>
</dbReference>
<dbReference type="Proteomes" id="UP000501568">
    <property type="component" value="Chromosome"/>
</dbReference>
<accession>A0A6G6Y915</accession>
<dbReference type="GO" id="GO:0016301">
    <property type="term" value="F:kinase activity"/>
    <property type="evidence" value="ECO:0007669"/>
    <property type="project" value="UniProtKB-KW"/>
</dbReference>
<evidence type="ECO:0000256" key="7">
    <source>
        <dbReference type="ARBA" id="ARBA00022777"/>
    </source>
</evidence>
<dbReference type="GO" id="GO:0003848">
    <property type="term" value="F:2-amino-4-hydroxy-6-hydroxymethyldihydropteridine diphosphokinase activity"/>
    <property type="evidence" value="ECO:0007669"/>
    <property type="project" value="UniProtKB-EC"/>
</dbReference>
<dbReference type="InterPro" id="IPR000550">
    <property type="entry name" value="Hppk"/>
</dbReference>
<proteinExistence type="inferred from homology"/>
<keyword evidence="9" id="KW-0289">Folate biosynthesis</keyword>
<keyword evidence="5 14" id="KW-0808">Transferase</keyword>
<keyword evidence="6" id="KW-0547">Nucleotide-binding</keyword>
<dbReference type="PROSITE" id="PS00794">
    <property type="entry name" value="HPPK"/>
    <property type="match status" value="1"/>
</dbReference>
<dbReference type="RefSeq" id="WP_165328358.1">
    <property type="nucleotide sequence ID" value="NZ_CP049109.1"/>
</dbReference>
<dbReference type="NCBIfam" id="TIGR01498">
    <property type="entry name" value="folK"/>
    <property type="match status" value="1"/>
</dbReference>
<keyword evidence="8" id="KW-0067">ATP-binding</keyword>
<gene>
    <name evidence="14" type="primary">folK</name>
    <name evidence="14" type="ORF">G5C33_17650</name>
</gene>